<dbReference type="GO" id="GO:0106310">
    <property type="term" value="F:protein serine kinase activity"/>
    <property type="evidence" value="ECO:0007669"/>
    <property type="project" value="RHEA"/>
</dbReference>
<feature type="compositionally biased region" description="Acidic residues" evidence="12">
    <location>
        <begin position="113"/>
        <end position="130"/>
    </location>
</feature>
<feature type="region of interest" description="Disordered" evidence="12">
    <location>
        <begin position="207"/>
        <end position="370"/>
    </location>
</feature>
<evidence type="ECO:0000256" key="7">
    <source>
        <dbReference type="ARBA" id="ARBA00023110"/>
    </source>
</evidence>
<evidence type="ECO:0000256" key="6">
    <source>
        <dbReference type="ARBA" id="ARBA00022840"/>
    </source>
</evidence>
<feature type="compositionally biased region" description="Low complexity" evidence="12">
    <location>
        <begin position="678"/>
        <end position="708"/>
    </location>
</feature>
<comment type="catalytic activity">
    <reaction evidence="1 11">
        <text>[protein]-peptidylproline (omega=180) = [protein]-peptidylproline (omega=0)</text>
        <dbReference type="Rhea" id="RHEA:16237"/>
        <dbReference type="Rhea" id="RHEA-COMP:10747"/>
        <dbReference type="Rhea" id="RHEA-COMP:10748"/>
        <dbReference type="ChEBI" id="CHEBI:83833"/>
        <dbReference type="ChEBI" id="CHEBI:83834"/>
        <dbReference type="EC" id="5.2.1.8"/>
    </reaction>
</comment>
<feature type="compositionally biased region" description="Polar residues" evidence="12">
    <location>
        <begin position="1288"/>
        <end position="1298"/>
    </location>
</feature>
<evidence type="ECO:0000256" key="1">
    <source>
        <dbReference type="ARBA" id="ARBA00000971"/>
    </source>
</evidence>
<feature type="compositionally biased region" description="Basic and acidic residues" evidence="12">
    <location>
        <begin position="1329"/>
        <end position="1344"/>
    </location>
</feature>
<feature type="compositionally biased region" description="Acidic residues" evidence="12">
    <location>
        <begin position="217"/>
        <end position="252"/>
    </location>
</feature>
<dbReference type="GO" id="GO:0035556">
    <property type="term" value="P:intracellular signal transduction"/>
    <property type="evidence" value="ECO:0007669"/>
    <property type="project" value="TreeGrafter"/>
</dbReference>
<dbReference type="SMART" id="SM00220">
    <property type="entry name" value="S_TKc"/>
    <property type="match status" value="1"/>
</dbReference>
<dbReference type="SUPFAM" id="SSF56112">
    <property type="entry name" value="Protein kinase-like (PK-like)"/>
    <property type="match status" value="1"/>
</dbReference>
<dbReference type="PANTHER" id="PTHR24356:SF400">
    <property type="entry name" value="SERINE_THREONINE-PROTEIN KINASE CBK1"/>
    <property type="match status" value="1"/>
</dbReference>
<feature type="region of interest" description="Disordered" evidence="12">
    <location>
        <begin position="566"/>
        <end position="591"/>
    </location>
</feature>
<keyword evidence="6" id="KW-0067">ATP-binding</keyword>
<dbReference type="EC" id="5.2.1.8" evidence="11"/>
<keyword evidence="3" id="KW-0808">Transferase</keyword>
<feature type="region of interest" description="Disordered" evidence="12">
    <location>
        <begin position="1266"/>
        <end position="1344"/>
    </location>
</feature>
<proteinExistence type="predicted"/>
<dbReference type="PROSITE" id="PS51285">
    <property type="entry name" value="AGC_KINASE_CTER"/>
    <property type="match status" value="1"/>
</dbReference>
<dbReference type="InterPro" id="IPR000961">
    <property type="entry name" value="AGC-kinase_C"/>
</dbReference>
<organism evidence="16 17">
    <name type="scientific">Aspergillus steynii IBT 23096</name>
    <dbReference type="NCBI Taxonomy" id="1392250"/>
    <lineage>
        <taxon>Eukaryota</taxon>
        <taxon>Fungi</taxon>
        <taxon>Dikarya</taxon>
        <taxon>Ascomycota</taxon>
        <taxon>Pezizomycotina</taxon>
        <taxon>Eurotiomycetes</taxon>
        <taxon>Eurotiomycetidae</taxon>
        <taxon>Eurotiales</taxon>
        <taxon>Aspergillaceae</taxon>
        <taxon>Aspergillus</taxon>
        <taxon>Aspergillus subgen. Circumdati</taxon>
    </lineage>
</organism>
<dbReference type="SMART" id="SM00133">
    <property type="entry name" value="S_TK_X"/>
    <property type="match status" value="1"/>
</dbReference>
<evidence type="ECO:0000256" key="9">
    <source>
        <dbReference type="ARBA" id="ARBA00047899"/>
    </source>
</evidence>
<evidence type="ECO:0000256" key="3">
    <source>
        <dbReference type="ARBA" id="ARBA00022679"/>
    </source>
</evidence>
<feature type="compositionally biased region" description="Acidic residues" evidence="12">
    <location>
        <begin position="71"/>
        <end position="90"/>
    </location>
</feature>
<accession>A0A2I2GR60</accession>
<dbReference type="InterPro" id="IPR000719">
    <property type="entry name" value="Prot_kinase_dom"/>
</dbReference>
<feature type="region of interest" description="Disordered" evidence="12">
    <location>
        <begin position="1048"/>
        <end position="1071"/>
    </location>
</feature>
<feature type="compositionally biased region" description="Acidic residues" evidence="12">
    <location>
        <begin position="39"/>
        <end position="48"/>
    </location>
</feature>
<dbReference type="Proteomes" id="UP000234275">
    <property type="component" value="Unassembled WGS sequence"/>
</dbReference>
<dbReference type="Gene3D" id="3.10.50.40">
    <property type="match status" value="1"/>
</dbReference>
<dbReference type="GO" id="GO:0003755">
    <property type="term" value="F:peptidyl-prolyl cis-trans isomerase activity"/>
    <property type="evidence" value="ECO:0007669"/>
    <property type="project" value="UniProtKB-KW"/>
</dbReference>
<dbReference type="FunFam" id="3.10.50.40:FF:000006">
    <property type="entry name" value="Peptidyl-prolyl cis-trans isomerase"/>
    <property type="match status" value="1"/>
</dbReference>
<feature type="compositionally biased region" description="Polar residues" evidence="12">
    <location>
        <begin position="718"/>
        <end position="730"/>
    </location>
</feature>
<reference evidence="16 17" key="1">
    <citation type="submission" date="2016-12" db="EMBL/GenBank/DDBJ databases">
        <title>The genomes of Aspergillus section Nigri reveals drivers in fungal speciation.</title>
        <authorList>
            <consortium name="DOE Joint Genome Institute"/>
            <person name="Vesth T.C."/>
            <person name="Nybo J."/>
            <person name="Theobald S."/>
            <person name="Brandl J."/>
            <person name="Frisvad J.C."/>
            <person name="Nielsen K.F."/>
            <person name="Lyhne E.K."/>
            <person name="Kogle M.E."/>
            <person name="Kuo A."/>
            <person name="Riley R."/>
            <person name="Clum A."/>
            <person name="Nolan M."/>
            <person name="Lipzen A."/>
            <person name="Salamov A."/>
            <person name="Henrissat B."/>
            <person name="Wiebenga A."/>
            <person name="De Vries R.P."/>
            <person name="Grigoriev I.V."/>
            <person name="Mortensen U.H."/>
            <person name="Andersen M.R."/>
            <person name="Baker S.E."/>
        </authorList>
    </citation>
    <scope>NUCLEOTIDE SEQUENCE [LARGE SCALE GENOMIC DNA]</scope>
    <source>
        <strain evidence="16 17">IBT 23096</strain>
    </source>
</reference>
<dbReference type="Pfam" id="PF00069">
    <property type="entry name" value="Pkinase"/>
    <property type="match status" value="2"/>
</dbReference>
<evidence type="ECO:0000259" key="15">
    <source>
        <dbReference type="PROSITE" id="PS51285"/>
    </source>
</evidence>
<evidence type="ECO:0000256" key="2">
    <source>
        <dbReference type="ARBA" id="ARBA00022527"/>
    </source>
</evidence>
<dbReference type="CDD" id="cd21742">
    <property type="entry name" value="MobB_NDR_LATS-like"/>
    <property type="match status" value="1"/>
</dbReference>
<keyword evidence="5" id="KW-0418">Kinase</keyword>
<dbReference type="GO" id="GO:0004674">
    <property type="term" value="F:protein serine/threonine kinase activity"/>
    <property type="evidence" value="ECO:0007669"/>
    <property type="project" value="UniProtKB-KW"/>
</dbReference>
<feature type="compositionally biased region" description="Basic and acidic residues" evidence="12">
    <location>
        <begin position="95"/>
        <end position="112"/>
    </location>
</feature>
<dbReference type="SUPFAM" id="SSF54534">
    <property type="entry name" value="FKBP-like"/>
    <property type="match status" value="1"/>
</dbReference>
<dbReference type="Gene3D" id="3.30.200.20">
    <property type="entry name" value="Phosphorylase Kinase, domain 1"/>
    <property type="match status" value="1"/>
</dbReference>
<evidence type="ECO:0000313" key="17">
    <source>
        <dbReference type="Proteomes" id="UP000234275"/>
    </source>
</evidence>
<dbReference type="GO" id="GO:0005524">
    <property type="term" value="F:ATP binding"/>
    <property type="evidence" value="ECO:0007669"/>
    <property type="project" value="UniProtKB-KW"/>
</dbReference>
<feature type="region of interest" description="Disordered" evidence="12">
    <location>
        <begin position="526"/>
        <end position="548"/>
    </location>
</feature>
<evidence type="ECO:0000256" key="8">
    <source>
        <dbReference type="ARBA" id="ARBA00023235"/>
    </source>
</evidence>
<evidence type="ECO:0000256" key="4">
    <source>
        <dbReference type="ARBA" id="ARBA00022741"/>
    </source>
</evidence>
<evidence type="ECO:0000259" key="13">
    <source>
        <dbReference type="PROSITE" id="PS50011"/>
    </source>
</evidence>
<evidence type="ECO:0000256" key="10">
    <source>
        <dbReference type="ARBA" id="ARBA00048679"/>
    </source>
</evidence>
<keyword evidence="17" id="KW-1185">Reference proteome</keyword>
<feature type="compositionally biased region" description="Acidic residues" evidence="12">
    <location>
        <begin position="147"/>
        <end position="159"/>
    </location>
</feature>
<keyword evidence="7 11" id="KW-0697">Rotamase</keyword>
<dbReference type="InterPro" id="IPR001179">
    <property type="entry name" value="PPIase_FKBP_dom"/>
</dbReference>
<comment type="catalytic activity">
    <reaction evidence="9">
        <text>L-threonyl-[protein] + ATP = O-phospho-L-threonyl-[protein] + ADP + H(+)</text>
        <dbReference type="Rhea" id="RHEA:46608"/>
        <dbReference type="Rhea" id="RHEA-COMP:11060"/>
        <dbReference type="Rhea" id="RHEA-COMP:11605"/>
        <dbReference type="ChEBI" id="CHEBI:15378"/>
        <dbReference type="ChEBI" id="CHEBI:30013"/>
        <dbReference type="ChEBI" id="CHEBI:30616"/>
        <dbReference type="ChEBI" id="CHEBI:61977"/>
        <dbReference type="ChEBI" id="CHEBI:456216"/>
        <dbReference type="EC" id="2.7.11.1"/>
    </reaction>
</comment>
<dbReference type="InterPro" id="IPR046357">
    <property type="entry name" value="PPIase_dom_sf"/>
</dbReference>
<feature type="region of interest" description="Disordered" evidence="12">
    <location>
        <begin position="661"/>
        <end position="730"/>
    </location>
</feature>
<feature type="region of interest" description="Disordered" evidence="12">
    <location>
        <begin position="861"/>
        <end position="880"/>
    </location>
</feature>
<dbReference type="VEuPathDB" id="FungiDB:P170DRAFT_375087"/>
<keyword evidence="8 11" id="KW-0413">Isomerase</keyword>
<evidence type="ECO:0000256" key="5">
    <source>
        <dbReference type="ARBA" id="ARBA00022777"/>
    </source>
</evidence>
<dbReference type="OrthoDB" id="3638488at2759"/>
<dbReference type="InterPro" id="IPR050236">
    <property type="entry name" value="Ser_Thr_kinase_AGC"/>
</dbReference>
<feature type="domain" description="Protein kinase" evidence="13">
    <location>
        <begin position="836"/>
        <end position="1205"/>
    </location>
</feature>
<feature type="compositionally biased region" description="Basic and acidic residues" evidence="12">
    <location>
        <begin position="327"/>
        <end position="344"/>
    </location>
</feature>
<evidence type="ECO:0000256" key="11">
    <source>
        <dbReference type="PROSITE-ProRule" id="PRU00277"/>
    </source>
</evidence>
<sequence length="1390" mass="154761">MSGIQPVAVYTLRVPPGGTLLPAVPDAAAMLRVSMAAVDPDEEPDFDDGSNKRPRATLKIIRAPPGMNLGDSDDEWEDEDSEEDSDDEEVNGGPSDKEKARKLKELAALKEAMEDDEEENDDEDDEDEEFDLKAAISKLVKGKAPATDDDEDDESEEGLDLEETVVCTLDPAQTYQQPLDLTISEDERVFFKVTGTHTIYLTGNYVMPLDEGRAPYDSDDEEDEDYDLSPDEAELDMGDLMDEDDEDDELDALENPRITEVESEEEAPKLVAAKAKGKNKRAAESDEDAAGLDDLMAKSAKKPNGEEALSKKQQKKQKKNNGDAAPVEDKKEKKDGKEGKEAKKVQFAKNLEQGPTPSAQDKKPAETTGTLGVKEIKGVKMDDKKLGKGAAAKSGNTVAMRYIGKLEDGKVFDANKKGKPFSFKLGKGEVIKGWDIGVAGMAVGGERRISIPPQMAYGKRALPGIPANSKLIFDLPRATLIMSDVSSSDAQNAGKDRIRARLRERSSRLLSLLGLKNPAYVAKLTNPDSALTSKPEGHTDTLRSGLSLPAETNSATHISSMEYHSNHAHPTALNSEPPSPDSSSKYQEAAQVLRAKDKQLTEIQYSSYQTDGPGGVRRSQSTPEAFTNILSRKLSSTFGNPTVIRRTHLRSRPNIRAVQFAIPPSTPPEKNSESDQNSSNPSTPPSSSASPPGTQSTPPTSEEPTSSPDESKQASACAVNSRQSLESSNHEPITQLAPIQSMHGASPSIITVEATANAKIFFETFFSTVYSGIDPRLQRQRELEEYICSSSITTEEKIRIRKKWILQEREYLRQCRVLKTRSHSVRNEKSVSIAGFEVIKVLGKGSFGVVRLVKEKAIEGNSSGTADDEAEPNTPGESNRRRIMTGVKKDVFAMKVIRKSAMIRNCQEGHLRAERDFLVASAKSRWIVPLIASFQDNSYLYLIMDYMVGGDFLSLLLRQCILREDVAKWYVAEMILCVEEAHRLQWIHRDIKPDNFLISASGHLKISDFGLAFDGHWAHDQLYYNDHRYSLVQKLGIQVCGDAQDQKEAQKTAGSSLNPQEDRRGDSLGCTTPSSGLLRWRDRNQTRRLARSIVGTSQYMAPEIIRGQAYDGRCDWWSIGIILYECLYGFTPFASNDRQKTKVKIHHHLQTLRFPMHRPSDKLISGEAVDLINSLLQEKELRLSCNEYRQNDPPPARSPPRYLFYNIDAFSQDNRGFYVYTNDATDIKAHAFFRNINWDILHRTIPPFIPKVKGWEDTRYFDDWGNAQDSDNMSSSSNVENEMEGHPSPSQFDGQLSLDQDENPVPDQKDNPKADAQSPARDRKKGKEKNRPRDKLLRDKRTGKTALEMRKKSAFLGYTYRRPKAVAMAFAVDRGRPYLPRGVLSELYGC</sequence>
<dbReference type="InterPro" id="IPR041232">
    <property type="entry name" value="NPL"/>
</dbReference>
<gene>
    <name evidence="16" type="ORF">P170DRAFT_375087</name>
</gene>
<dbReference type="InterPro" id="IPR011009">
    <property type="entry name" value="Kinase-like_dom_sf"/>
</dbReference>
<dbReference type="PANTHER" id="PTHR24356">
    <property type="entry name" value="SERINE/THREONINE-PROTEIN KINASE"/>
    <property type="match status" value="1"/>
</dbReference>
<name>A0A2I2GR60_9EURO</name>
<feature type="compositionally biased region" description="Polar residues" evidence="12">
    <location>
        <begin position="572"/>
        <end position="586"/>
    </location>
</feature>
<dbReference type="PROSITE" id="PS50059">
    <property type="entry name" value="FKBP_PPIASE"/>
    <property type="match status" value="1"/>
</dbReference>
<feature type="domain" description="AGC-kinase C-terminal" evidence="15">
    <location>
        <begin position="1234"/>
        <end position="1370"/>
    </location>
</feature>
<dbReference type="PROSITE" id="PS50011">
    <property type="entry name" value="PROTEIN_KINASE_DOM"/>
    <property type="match status" value="1"/>
</dbReference>
<protein>
    <recommendedName>
        <fullName evidence="11">peptidylprolyl isomerase</fullName>
        <ecNumber evidence="11">5.2.1.8</ecNumber>
    </recommendedName>
</protein>
<dbReference type="GeneID" id="36553007"/>
<keyword evidence="4" id="KW-0547">Nucleotide-binding</keyword>
<dbReference type="Pfam" id="PF17800">
    <property type="entry name" value="NPL"/>
    <property type="match status" value="1"/>
</dbReference>
<feature type="domain" description="PPIase FKBP-type" evidence="14">
    <location>
        <begin position="395"/>
        <end position="481"/>
    </location>
</feature>
<feature type="region of interest" description="Disordered" evidence="12">
    <location>
        <begin position="39"/>
        <end position="159"/>
    </location>
</feature>
<dbReference type="Gene3D" id="2.60.120.340">
    <property type="entry name" value="Nucleoplasmin core domain"/>
    <property type="match status" value="1"/>
</dbReference>
<dbReference type="EMBL" id="MSFO01000001">
    <property type="protein sequence ID" value="PLB55372.1"/>
    <property type="molecule type" value="Genomic_DNA"/>
</dbReference>
<dbReference type="STRING" id="1392250.A0A2I2GR60"/>
<dbReference type="RefSeq" id="XP_024710674.1">
    <property type="nucleotide sequence ID" value="XM_024845307.1"/>
</dbReference>
<dbReference type="InterPro" id="IPR059233">
    <property type="entry name" value="MobB_NdrA/B/Cbk1"/>
</dbReference>
<feature type="compositionally biased region" description="Low complexity" evidence="12">
    <location>
        <begin position="1269"/>
        <end position="1280"/>
    </location>
</feature>
<comment type="caution">
    <text evidence="16">The sequence shown here is derived from an EMBL/GenBank/DDBJ whole genome shotgun (WGS) entry which is preliminary data.</text>
</comment>
<evidence type="ECO:0000256" key="12">
    <source>
        <dbReference type="SAM" id="MobiDB-lite"/>
    </source>
</evidence>
<evidence type="ECO:0000259" key="14">
    <source>
        <dbReference type="PROSITE" id="PS50059"/>
    </source>
</evidence>
<keyword evidence="2" id="KW-0723">Serine/threonine-protein kinase</keyword>
<comment type="catalytic activity">
    <reaction evidence="10">
        <text>L-seryl-[protein] + ATP = O-phospho-L-seryl-[protein] + ADP + H(+)</text>
        <dbReference type="Rhea" id="RHEA:17989"/>
        <dbReference type="Rhea" id="RHEA-COMP:9863"/>
        <dbReference type="Rhea" id="RHEA-COMP:11604"/>
        <dbReference type="ChEBI" id="CHEBI:15378"/>
        <dbReference type="ChEBI" id="CHEBI:29999"/>
        <dbReference type="ChEBI" id="CHEBI:30616"/>
        <dbReference type="ChEBI" id="CHEBI:83421"/>
        <dbReference type="ChEBI" id="CHEBI:456216"/>
        <dbReference type="EC" id="2.7.11.1"/>
    </reaction>
</comment>
<dbReference type="Gene3D" id="1.10.510.10">
    <property type="entry name" value="Transferase(Phosphotransferase) domain 1"/>
    <property type="match status" value="1"/>
</dbReference>
<evidence type="ECO:0000313" key="16">
    <source>
        <dbReference type="EMBL" id="PLB55372.1"/>
    </source>
</evidence>
<dbReference type="Pfam" id="PF00254">
    <property type="entry name" value="FKBP_C"/>
    <property type="match status" value="1"/>
</dbReference>